<dbReference type="PROSITE" id="PS50930">
    <property type="entry name" value="HTH_LYTTR"/>
    <property type="match status" value="1"/>
</dbReference>
<dbReference type="PROSITE" id="PS50893">
    <property type="entry name" value="ABC_TRANSPORTER_2"/>
    <property type="match status" value="1"/>
</dbReference>
<evidence type="ECO:0000313" key="3">
    <source>
        <dbReference type="EMBL" id="GIN21551.1"/>
    </source>
</evidence>
<organism evidence="3 4">
    <name type="scientific">Siminovitchia fordii</name>
    <dbReference type="NCBI Taxonomy" id="254759"/>
    <lineage>
        <taxon>Bacteria</taxon>
        <taxon>Bacillati</taxon>
        <taxon>Bacillota</taxon>
        <taxon>Bacilli</taxon>
        <taxon>Bacillales</taxon>
        <taxon>Bacillaceae</taxon>
        <taxon>Siminovitchia</taxon>
    </lineage>
</organism>
<dbReference type="RefSeq" id="WP_018707620.1">
    <property type="nucleotide sequence ID" value="NZ_BOQT01000009.1"/>
</dbReference>
<dbReference type="InterPro" id="IPR012046">
    <property type="entry name" value="LytTR_ABC"/>
</dbReference>
<evidence type="ECO:0000259" key="2">
    <source>
        <dbReference type="PROSITE" id="PS50930"/>
    </source>
</evidence>
<dbReference type="Pfam" id="PF00005">
    <property type="entry name" value="ABC_tran"/>
    <property type="match status" value="1"/>
</dbReference>
<dbReference type="Pfam" id="PF04397">
    <property type="entry name" value="LytTR"/>
    <property type="match status" value="1"/>
</dbReference>
<dbReference type="SUPFAM" id="SSF52540">
    <property type="entry name" value="P-loop containing nucleoside triphosphate hydrolases"/>
    <property type="match status" value="1"/>
</dbReference>
<dbReference type="Gene3D" id="2.40.50.1020">
    <property type="entry name" value="LytTr DNA-binding domain"/>
    <property type="match status" value="1"/>
</dbReference>
<evidence type="ECO:0000313" key="4">
    <source>
        <dbReference type="Proteomes" id="UP000680279"/>
    </source>
</evidence>
<dbReference type="PIRSF" id="PIRSF036612">
    <property type="entry name" value="ABC_ATP_LytTR"/>
    <property type="match status" value="1"/>
</dbReference>
<sequence>MELKFINAEKRIHDTLVFPSFDLTVNLGQVAALYSSVNVREQMIHLLLGKTALSQGEIRFGPAPLKQASRDIGFLFLNGPLYERLSVEEMLKFIKGLYESDQNIDQALKAVHLDQKRKLKIHKLSYSESKRVQFACLLLQNPAIYILEEPDQNLDLESKQIFLSLLHELRQSGKAILILTGNMESAVTAADKVYKLDENGLSPIQVESGDPKSLEEQLEEEHQTDMIQPVQFKKIPTKIKDKIVLFNPPEIDYIESSEGQSFIHIKGEAFPSDFTLQELESRLLPFGFFRCHRSYIVNLQKVREVITWTRNSYSLVLEDANKSTIPLSKSKMTVLKEMLGLK</sequence>
<accession>A0ABQ4K7H1</accession>
<proteinExistence type="predicted"/>
<dbReference type="Proteomes" id="UP000680279">
    <property type="component" value="Unassembled WGS sequence"/>
</dbReference>
<dbReference type="PANTHER" id="PTHR43038">
    <property type="entry name" value="ATP-BINDING CASSETTE, SUB-FAMILY H, MEMBER 1"/>
    <property type="match status" value="1"/>
</dbReference>
<feature type="domain" description="HTH LytTR-type" evidence="2">
    <location>
        <begin position="235"/>
        <end position="341"/>
    </location>
</feature>
<gene>
    <name evidence="3" type="ORF">J1TS3_26850</name>
</gene>
<feature type="domain" description="ABC transporter" evidence="1">
    <location>
        <begin position="3"/>
        <end position="223"/>
    </location>
</feature>
<dbReference type="EMBL" id="BOQT01000009">
    <property type="protein sequence ID" value="GIN21551.1"/>
    <property type="molecule type" value="Genomic_DNA"/>
</dbReference>
<dbReference type="InterPro" id="IPR007492">
    <property type="entry name" value="LytTR_DNA-bd_dom"/>
</dbReference>
<comment type="caution">
    <text evidence="3">The sequence shown here is derived from an EMBL/GenBank/DDBJ whole genome shotgun (WGS) entry which is preliminary data.</text>
</comment>
<dbReference type="SMART" id="SM00850">
    <property type="entry name" value="LytTR"/>
    <property type="match status" value="1"/>
</dbReference>
<dbReference type="Gene3D" id="3.40.50.300">
    <property type="entry name" value="P-loop containing nucleotide triphosphate hydrolases"/>
    <property type="match status" value="1"/>
</dbReference>
<dbReference type="InterPro" id="IPR027417">
    <property type="entry name" value="P-loop_NTPase"/>
</dbReference>
<dbReference type="PANTHER" id="PTHR43038:SF3">
    <property type="entry name" value="ABC TRANSPORTER G FAMILY MEMBER 20 ISOFORM X1"/>
    <property type="match status" value="1"/>
</dbReference>
<evidence type="ECO:0000259" key="1">
    <source>
        <dbReference type="PROSITE" id="PS50893"/>
    </source>
</evidence>
<protein>
    <submittedName>
        <fullName evidence="3">Transcriptional regulator</fullName>
    </submittedName>
</protein>
<reference evidence="3 4" key="1">
    <citation type="submission" date="2021-03" db="EMBL/GenBank/DDBJ databases">
        <title>Antimicrobial resistance genes in bacteria isolated from Japanese honey, and their potential for conferring macrolide and lincosamide resistance in the American foulbrood pathogen Paenibacillus larvae.</title>
        <authorList>
            <person name="Okamoto M."/>
            <person name="Kumagai M."/>
            <person name="Kanamori H."/>
            <person name="Takamatsu D."/>
        </authorList>
    </citation>
    <scope>NUCLEOTIDE SEQUENCE [LARGE SCALE GENOMIC DNA]</scope>
    <source>
        <strain evidence="3 4">J1TS3</strain>
    </source>
</reference>
<keyword evidence="4" id="KW-1185">Reference proteome</keyword>
<dbReference type="InterPro" id="IPR003439">
    <property type="entry name" value="ABC_transporter-like_ATP-bd"/>
</dbReference>
<name>A0ABQ4K7H1_9BACI</name>